<dbReference type="PANTHER" id="PTHR37832:SF1">
    <property type="entry name" value="STRESS-RESPONSE A_B BARREL DOMAIN-CONTAINING PROTEIN"/>
    <property type="match status" value="1"/>
</dbReference>
<gene>
    <name evidence="2" type="ORF">E0L32_006854</name>
</gene>
<keyword evidence="3" id="KW-1185">Reference proteome</keyword>
<dbReference type="InterPro" id="IPR011008">
    <property type="entry name" value="Dimeric_a/b-barrel"/>
</dbReference>
<accession>A0A507AR21</accession>
<dbReference type="RefSeq" id="XP_030994153.1">
    <property type="nucleotide sequence ID" value="XM_031141532.1"/>
</dbReference>
<dbReference type="InterPro" id="IPR013097">
    <property type="entry name" value="Dabb"/>
</dbReference>
<comment type="caution">
    <text evidence="2">The sequence shown here is derived from an EMBL/GenBank/DDBJ whole genome shotgun (WGS) entry which is preliminary data.</text>
</comment>
<dbReference type="SUPFAM" id="SSF54909">
    <property type="entry name" value="Dimeric alpha+beta barrel"/>
    <property type="match status" value="1"/>
</dbReference>
<reference evidence="2 3" key="1">
    <citation type="submission" date="2019-06" db="EMBL/GenBank/DDBJ databases">
        <title>Draft genome sequence of the filamentous fungus Phialemoniopsis curvata isolated from diesel fuel.</title>
        <authorList>
            <person name="Varaljay V.A."/>
            <person name="Lyon W.J."/>
            <person name="Crouch A.L."/>
            <person name="Drake C.E."/>
            <person name="Hollomon J.M."/>
            <person name="Nadeau L.J."/>
            <person name="Nunn H.S."/>
            <person name="Stevenson B.S."/>
            <person name="Bojanowski C.L."/>
            <person name="Crookes-Goodson W.J."/>
        </authorList>
    </citation>
    <scope>NUCLEOTIDE SEQUENCE [LARGE SCALE GENOMIC DNA]</scope>
    <source>
        <strain evidence="2 3">D216</strain>
    </source>
</reference>
<dbReference type="GeneID" id="41974301"/>
<dbReference type="SMART" id="SM00886">
    <property type="entry name" value="Dabb"/>
    <property type="match status" value="1"/>
</dbReference>
<dbReference type="EMBL" id="SKBQ01000040">
    <property type="protein sequence ID" value="TPX12442.1"/>
    <property type="molecule type" value="Genomic_DNA"/>
</dbReference>
<evidence type="ECO:0000259" key="1">
    <source>
        <dbReference type="PROSITE" id="PS51502"/>
    </source>
</evidence>
<name>A0A507AR21_9PEZI</name>
<dbReference type="InParanoid" id="A0A507AR21"/>
<evidence type="ECO:0000313" key="3">
    <source>
        <dbReference type="Proteomes" id="UP000319257"/>
    </source>
</evidence>
<protein>
    <recommendedName>
        <fullName evidence="1">Stress-response A/B barrel domain-containing protein</fullName>
    </recommendedName>
</protein>
<dbReference type="STRING" id="1093900.A0A507AR21"/>
<dbReference type="Gene3D" id="3.30.70.100">
    <property type="match status" value="1"/>
</dbReference>
<evidence type="ECO:0000313" key="2">
    <source>
        <dbReference type="EMBL" id="TPX12442.1"/>
    </source>
</evidence>
<dbReference type="AlphaFoldDB" id="A0A507AR21"/>
<organism evidence="2 3">
    <name type="scientific">Thyridium curvatum</name>
    <dbReference type="NCBI Taxonomy" id="1093900"/>
    <lineage>
        <taxon>Eukaryota</taxon>
        <taxon>Fungi</taxon>
        <taxon>Dikarya</taxon>
        <taxon>Ascomycota</taxon>
        <taxon>Pezizomycotina</taxon>
        <taxon>Sordariomycetes</taxon>
        <taxon>Sordariomycetidae</taxon>
        <taxon>Thyridiales</taxon>
        <taxon>Thyridiaceae</taxon>
        <taxon>Thyridium</taxon>
    </lineage>
</organism>
<feature type="domain" description="Stress-response A/B barrel" evidence="1">
    <location>
        <begin position="3"/>
        <end position="98"/>
    </location>
</feature>
<dbReference type="PANTHER" id="PTHR37832">
    <property type="entry name" value="BLL2683 PROTEIN"/>
    <property type="match status" value="1"/>
</dbReference>
<dbReference type="OrthoDB" id="42919at2759"/>
<dbReference type="Pfam" id="PF07876">
    <property type="entry name" value="Dabb"/>
    <property type="match status" value="1"/>
</dbReference>
<dbReference type="PROSITE" id="PS51502">
    <property type="entry name" value="S_R_A_B_BARREL"/>
    <property type="match status" value="1"/>
</dbReference>
<proteinExistence type="predicted"/>
<dbReference type="Proteomes" id="UP000319257">
    <property type="component" value="Unassembled WGS sequence"/>
</dbReference>
<sequence length="100" mass="10922">MPIYHIVLFKLKPGVTEAQLAELRTAGQEMVGQIPGLRSFQMGGVLASTAHRAQGFDMGLMTVMETEADVLAYAPHPAHQKVHGIREALCTDTIVYDMVL</sequence>